<gene>
    <name evidence="1" type="ORF">KUL25_13440</name>
</gene>
<dbReference type="Proteomes" id="UP000693972">
    <property type="component" value="Unassembled WGS sequence"/>
</dbReference>
<proteinExistence type="predicted"/>
<accession>A0A975YEK4</accession>
<dbReference type="RefSeq" id="WP_257893420.1">
    <property type="nucleotide sequence ID" value="NZ_JAIMBW010000001.1"/>
</dbReference>
<dbReference type="AlphaFoldDB" id="A0A975YEK4"/>
<evidence type="ECO:0000313" key="1">
    <source>
        <dbReference type="EMBL" id="QXL86468.1"/>
    </source>
</evidence>
<sequence length="152" mass="17320">MQTARVLTVSAFYPRDADTVFAEAIDIPAMIRATEGLATYKGLPDGVFEDGKSYQTYVTVWGWMHNPHYQIHVERLDPAARLMQSREQGRAIQQWDHTLSVTPTDGGAIWSDRIIVDSGLLTGYMVRVGRYLYKYRHRMRDAAQITATITRP</sequence>
<name>A0A975YEK4_9RHOB</name>
<keyword evidence="2" id="KW-1185">Reference proteome</keyword>
<reference evidence="1 2" key="1">
    <citation type="submission" date="2021-07" db="EMBL/GenBank/DDBJ databases">
        <title>Karlodiniumbacter phycospheric gen. nov., sp. nov., a phycosphere bacterium isolated from karlodinium veneficum.</title>
        <authorList>
            <person name="Peng Y."/>
            <person name="Jiang L."/>
            <person name="Lee J."/>
        </authorList>
    </citation>
    <scope>NUCLEOTIDE SEQUENCE</scope>
    <source>
        <strain evidence="1 2">N5</strain>
    </source>
</reference>
<organism evidence="1">
    <name type="scientific">Gymnodinialimonas phycosphaerae</name>
    <dbReference type="NCBI Taxonomy" id="2841589"/>
    <lineage>
        <taxon>Bacteria</taxon>
        <taxon>Pseudomonadati</taxon>
        <taxon>Pseudomonadota</taxon>
        <taxon>Alphaproteobacteria</taxon>
        <taxon>Rhodobacterales</taxon>
        <taxon>Paracoccaceae</taxon>
        <taxon>Gymnodinialimonas</taxon>
    </lineage>
</organism>
<evidence type="ECO:0000313" key="2">
    <source>
        <dbReference type="Proteomes" id="UP000693972"/>
    </source>
</evidence>
<dbReference type="EMBL" id="CP078073">
    <property type="protein sequence ID" value="QXL86468.1"/>
    <property type="molecule type" value="Genomic_DNA"/>
</dbReference>
<protein>
    <recommendedName>
        <fullName evidence="3">SRPBCC family protein</fullName>
    </recommendedName>
</protein>
<dbReference type="EMBL" id="JAIMBW010000001">
    <property type="protein sequence ID" value="MBY4893768.1"/>
    <property type="molecule type" value="Genomic_DNA"/>
</dbReference>
<evidence type="ECO:0008006" key="3">
    <source>
        <dbReference type="Google" id="ProtNLM"/>
    </source>
</evidence>